<name>A0A8D8KGH9_CULPI</name>
<accession>A0A8D8KGH9</accession>
<dbReference type="EMBL" id="HBUE01218388">
    <property type="protein sequence ID" value="CAG6538295.1"/>
    <property type="molecule type" value="Transcribed_RNA"/>
</dbReference>
<sequence length="103" mass="11897">MTLKWPDDEHYPHLLQTFLIDAVVGKAIQNIPNAVLDLMWQELELDTQELFVKGHFSNVVPAFFASVVVEVEFPMFLENNFRRTSTSSAVSVWHPNCNKVFLF</sequence>
<organism evidence="1">
    <name type="scientific">Culex pipiens</name>
    <name type="common">House mosquito</name>
    <dbReference type="NCBI Taxonomy" id="7175"/>
    <lineage>
        <taxon>Eukaryota</taxon>
        <taxon>Metazoa</taxon>
        <taxon>Ecdysozoa</taxon>
        <taxon>Arthropoda</taxon>
        <taxon>Hexapoda</taxon>
        <taxon>Insecta</taxon>
        <taxon>Pterygota</taxon>
        <taxon>Neoptera</taxon>
        <taxon>Endopterygota</taxon>
        <taxon>Diptera</taxon>
        <taxon>Nematocera</taxon>
        <taxon>Culicoidea</taxon>
        <taxon>Culicidae</taxon>
        <taxon>Culicinae</taxon>
        <taxon>Culicini</taxon>
        <taxon>Culex</taxon>
        <taxon>Culex</taxon>
    </lineage>
</organism>
<reference evidence="1" key="1">
    <citation type="submission" date="2021-05" db="EMBL/GenBank/DDBJ databases">
        <authorList>
            <person name="Alioto T."/>
            <person name="Alioto T."/>
            <person name="Gomez Garrido J."/>
        </authorList>
    </citation>
    <scope>NUCLEOTIDE SEQUENCE</scope>
</reference>
<dbReference type="AlphaFoldDB" id="A0A8D8KGH9"/>
<proteinExistence type="predicted"/>
<protein>
    <submittedName>
        <fullName evidence="1">(northern house mosquito) hypothetical protein</fullName>
    </submittedName>
</protein>
<dbReference type="EMBL" id="HBUE01038080">
    <property type="protein sequence ID" value="CAG6459605.1"/>
    <property type="molecule type" value="Transcribed_RNA"/>
</dbReference>
<evidence type="ECO:0000313" key="1">
    <source>
        <dbReference type="EMBL" id="CAG6590310.1"/>
    </source>
</evidence>
<dbReference type="EMBL" id="HBUE01324960">
    <property type="protein sequence ID" value="CAG6590310.1"/>
    <property type="molecule type" value="Transcribed_RNA"/>
</dbReference>